<name>A0A450SXB3_9GAMM</name>
<organism evidence="3">
    <name type="scientific">Candidatus Kentrum sp. DK</name>
    <dbReference type="NCBI Taxonomy" id="2126562"/>
    <lineage>
        <taxon>Bacteria</taxon>
        <taxon>Pseudomonadati</taxon>
        <taxon>Pseudomonadota</taxon>
        <taxon>Gammaproteobacteria</taxon>
        <taxon>Candidatus Kentrum</taxon>
    </lineage>
</organism>
<dbReference type="AlphaFoldDB" id="A0A450SXB3"/>
<evidence type="ECO:0000259" key="2">
    <source>
        <dbReference type="Pfam" id="PF01266"/>
    </source>
</evidence>
<feature type="domain" description="FAD dependent oxidoreductase" evidence="2">
    <location>
        <begin position="7"/>
        <end position="327"/>
    </location>
</feature>
<evidence type="ECO:0000256" key="1">
    <source>
        <dbReference type="ARBA" id="ARBA00023002"/>
    </source>
</evidence>
<dbReference type="InterPro" id="IPR036188">
    <property type="entry name" value="FAD/NAD-bd_sf"/>
</dbReference>
<dbReference type="SUPFAM" id="SSF51905">
    <property type="entry name" value="FAD/NAD(P)-binding domain"/>
    <property type="match status" value="1"/>
</dbReference>
<evidence type="ECO:0000313" key="3">
    <source>
        <dbReference type="EMBL" id="VFJ58682.1"/>
    </source>
</evidence>
<dbReference type="InterPro" id="IPR006076">
    <property type="entry name" value="FAD-dep_OxRdtase"/>
</dbReference>
<proteinExistence type="predicted"/>
<protein>
    <submittedName>
        <fullName evidence="3">Glycerol-3-phosphate dehydrogenase</fullName>
    </submittedName>
</protein>
<dbReference type="GO" id="GO:0016491">
    <property type="term" value="F:oxidoreductase activity"/>
    <property type="evidence" value="ECO:0007669"/>
    <property type="project" value="UniProtKB-KW"/>
</dbReference>
<accession>A0A450SXB3</accession>
<keyword evidence="1" id="KW-0560">Oxidoreductase</keyword>
<dbReference type="Gene3D" id="3.30.9.10">
    <property type="entry name" value="D-Amino Acid Oxidase, subunit A, domain 2"/>
    <property type="match status" value="1"/>
</dbReference>
<dbReference type="Pfam" id="PF01266">
    <property type="entry name" value="DAO"/>
    <property type="match status" value="1"/>
</dbReference>
<reference evidence="3" key="1">
    <citation type="submission" date="2019-02" db="EMBL/GenBank/DDBJ databases">
        <authorList>
            <person name="Gruber-Vodicka R. H."/>
            <person name="Seah K. B. B."/>
        </authorList>
    </citation>
    <scope>NUCLEOTIDE SEQUENCE</scope>
    <source>
        <strain evidence="3">BECK_DK47</strain>
    </source>
</reference>
<dbReference type="EMBL" id="CAADEX010000076">
    <property type="protein sequence ID" value="VFJ58682.1"/>
    <property type="molecule type" value="Genomic_DNA"/>
</dbReference>
<gene>
    <name evidence="3" type="ORF">BECKDK2373B_GA0170837_107624</name>
</gene>
<dbReference type="Gene3D" id="3.50.50.60">
    <property type="entry name" value="FAD/NAD(P)-binding domain"/>
    <property type="match status" value="1"/>
</dbReference>
<sequence length="422" mass="46249">MREVPLDAVILGGGIAGLWTLNRAVDAGYNAILLEQDRLGGIQTIRSQGIIHGGIKYALHGALTTTASAIAHMPARWRACLAGTGEIDLRPTRILSDAHYLWSKDSLGARMTAFFASRALQGRISPTSPEERPALFRNDRFRGSVYRLNELVLDVESLIRTLAGPMAHRIFRAGPDDYRLEVSTGADSAGEITALTLPAHNLSLHPKRIILCCGEGYEQLASRLSLSTPRMQRRPLHMVMARFPRGAEAFPSTDALLPLSPLSPPSPLYAHHLSGAPRPRITITSHYARDGALVWYLGGEIAESGVERDRKAQIEQTKNTLRELLPWVSLHGARWATLRVDRAEPRQSTLTLPDSAFVQPHKNLIIAWPTKLALAPDLAERVLAACLPPAGRENPAALPAELEVLPRPAIAEPVWERAFDSD</sequence>